<organism evidence="1 2">
    <name type="scientific">Mycena rosella</name>
    <name type="common">Pink bonnet</name>
    <name type="synonym">Agaricus rosellus</name>
    <dbReference type="NCBI Taxonomy" id="1033263"/>
    <lineage>
        <taxon>Eukaryota</taxon>
        <taxon>Fungi</taxon>
        <taxon>Dikarya</taxon>
        <taxon>Basidiomycota</taxon>
        <taxon>Agaricomycotina</taxon>
        <taxon>Agaricomycetes</taxon>
        <taxon>Agaricomycetidae</taxon>
        <taxon>Agaricales</taxon>
        <taxon>Marasmiineae</taxon>
        <taxon>Mycenaceae</taxon>
        <taxon>Mycena</taxon>
    </lineage>
</organism>
<dbReference type="EMBL" id="JARKIE010000508">
    <property type="protein sequence ID" value="KAJ7631771.1"/>
    <property type="molecule type" value="Genomic_DNA"/>
</dbReference>
<gene>
    <name evidence="1" type="ORF">B0H17DRAFT_995514</name>
</gene>
<evidence type="ECO:0008006" key="3">
    <source>
        <dbReference type="Google" id="ProtNLM"/>
    </source>
</evidence>
<comment type="caution">
    <text evidence="1">The sequence shown here is derived from an EMBL/GenBank/DDBJ whole genome shotgun (WGS) entry which is preliminary data.</text>
</comment>
<protein>
    <recommendedName>
        <fullName evidence="3">TPR-like protein</fullName>
    </recommendedName>
</protein>
<evidence type="ECO:0000313" key="1">
    <source>
        <dbReference type="EMBL" id="KAJ7631771.1"/>
    </source>
</evidence>
<evidence type="ECO:0000313" key="2">
    <source>
        <dbReference type="Proteomes" id="UP001221757"/>
    </source>
</evidence>
<proteinExistence type="predicted"/>
<dbReference type="InterPro" id="IPR011990">
    <property type="entry name" value="TPR-like_helical_dom_sf"/>
</dbReference>
<dbReference type="Gene3D" id="1.25.40.10">
    <property type="entry name" value="Tetratricopeptide repeat domain"/>
    <property type="match status" value="1"/>
</dbReference>
<keyword evidence="2" id="KW-1185">Reference proteome</keyword>
<feature type="non-terminal residue" evidence="1">
    <location>
        <position position="229"/>
    </location>
</feature>
<reference evidence="1" key="1">
    <citation type="submission" date="2023-03" db="EMBL/GenBank/DDBJ databases">
        <title>Massive genome expansion in bonnet fungi (Mycena s.s.) driven by repeated elements and novel gene families across ecological guilds.</title>
        <authorList>
            <consortium name="Lawrence Berkeley National Laboratory"/>
            <person name="Harder C.B."/>
            <person name="Miyauchi S."/>
            <person name="Viragh M."/>
            <person name="Kuo A."/>
            <person name="Thoen E."/>
            <person name="Andreopoulos B."/>
            <person name="Lu D."/>
            <person name="Skrede I."/>
            <person name="Drula E."/>
            <person name="Henrissat B."/>
            <person name="Morin E."/>
            <person name="Kohler A."/>
            <person name="Barry K."/>
            <person name="LaButti K."/>
            <person name="Morin E."/>
            <person name="Salamov A."/>
            <person name="Lipzen A."/>
            <person name="Mereny Z."/>
            <person name="Hegedus B."/>
            <person name="Baldrian P."/>
            <person name="Stursova M."/>
            <person name="Weitz H."/>
            <person name="Taylor A."/>
            <person name="Grigoriev I.V."/>
            <person name="Nagy L.G."/>
            <person name="Martin F."/>
            <person name="Kauserud H."/>
        </authorList>
    </citation>
    <scope>NUCLEOTIDE SEQUENCE</scope>
    <source>
        <strain evidence="1">CBHHK067</strain>
    </source>
</reference>
<dbReference type="AlphaFoldDB" id="A0AAD7BVG0"/>
<sequence>MAETAADTANLASVDFGQQLVSEQSLNTSVFENTGANVNGLQDILLLEPITIDSEEKYLEDLDSGNLEAISRLQQLVEQTSQKDPELLGGNFIQRYMESGNLNDLEASVKHFKAVLDLTLEGQPDRANVLQNLGPALINRYQRLGDLKDLEMALEAMQKAVDLTPPGHPDQARRLQNLAASFTARYQRLGDLKDLEAASKITQEAVDLTPSEHPERACRLHSLAVSFID</sequence>
<name>A0AAD7BVG0_MYCRO</name>
<dbReference type="SUPFAM" id="SSF48452">
    <property type="entry name" value="TPR-like"/>
    <property type="match status" value="1"/>
</dbReference>
<accession>A0AAD7BVG0</accession>
<dbReference type="Proteomes" id="UP001221757">
    <property type="component" value="Unassembled WGS sequence"/>
</dbReference>